<evidence type="ECO:0000313" key="3">
    <source>
        <dbReference type="Proteomes" id="UP000198552"/>
    </source>
</evidence>
<dbReference type="RefSeq" id="WP_139182744.1">
    <property type="nucleotide sequence ID" value="NZ_FNHP01000006.1"/>
</dbReference>
<keyword evidence="1" id="KW-1133">Transmembrane helix</keyword>
<evidence type="ECO:0000313" key="2">
    <source>
        <dbReference type="EMBL" id="SDM45692.1"/>
    </source>
</evidence>
<feature type="transmembrane region" description="Helical" evidence="1">
    <location>
        <begin position="26"/>
        <end position="43"/>
    </location>
</feature>
<sequence length="87" mass="9224">MSRSPASPSSPVRSSKMPADGVCSPLWLMLAGLALIALQLLAFDRLVERHVHDARAQAARYVTVTLQQPASAQPAQASGERMLVAGN</sequence>
<accession>A0A1G9TDK5</accession>
<dbReference type="Proteomes" id="UP000198552">
    <property type="component" value="Unassembled WGS sequence"/>
</dbReference>
<dbReference type="AlphaFoldDB" id="A0A1G9TDK5"/>
<proteinExistence type="predicted"/>
<keyword evidence="1" id="KW-0812">Transmembrane</keyword>
<protein>
    <submittedName>
        <fullName evidence="2">Uncharacterized protein</fullName>
    </submittedName>
</protein>
<keyword evidence="3" id="KW-1185">Reference proteome</keyword>
<organism evidence="2 3">
    <name type="scientific">Oryzisolibacter propanilivorax</name>
    <dbReference type="NCBI Taxonomy" id="1527607"/>
    <lineage>
        <taxon>Bacteria</taxon>
        <taxon>Pseudomonadati</taxon>
        <taxon>Pseudomonadota</taxon>
        <taxon>Betaproteobacteria</taxon>
        <taxon>Burkholderiales</taxon>
        <taxon>Comamonadaceae</taxon>
        <taxon>Oryzisolibacter</taxon>
    </lineage>
</organism>
<gene>
    <name evidence="2" type="ORF">SAMN05428957_10660</name>
</gene>
<dbReference type="STRING" id="1527607.SAMN05428957_10660"/>
<evidence type="ECO:0000256" key="1">
    <source>
        <dbReference type="SAM" id="Phobius"/>
    </source>
</evidence>
<keyword evidence="1" id="KW-0472">Membrane</keyword>
<name>A0A1G9TDK5_9BURK</name>
<dbReference type="EMBL" id="FNHP01000006">
    <property type="protein sequence ID" value="SDM45692.1"/>
    <property type="molecule type" value="Genomic_DNA"/>
</dbReference>
<reference evidence="3" key="1">
    <citation type="submission" date="2016-10" db="EMBL/GenBank/DDBJ databases">
        <authorList>
            <person name="Varghese N."/>
            <person name="Submissions S."/>
        </authorList>
    </citation>
    <scope>NUCLEOTIDE SEQUENCE [LARGE SCALE GENOMIC DNA]</scope>
    <source>
        <strain evidence="3">EPL6</strain>
    </source>
</reference>